<gene>
    <name evidence="2" type="ORF">ACFORG_00245</name>
</gene>
<proteinExistence type="predicted"/>
<protein>
    <recommendedName>
        <fullName evidence="4">Tripartite tricarboxylate transporter TctB family protein</fullName>
    </recommendedName>
</protein>
<feature type="transmembrane region" description="Helical" evidence="1">
    <location>
        <begin position="49"/>
        <end position="69"/>
    </location>
</feature>
<evidence type="ECO:0000313" key="2">
    <source>
        <dbReference type="EMBL" id="MFC3612172.1"/>
    </source>
</evidence>
<sequence length="182" mass="19492">MRPFVRANVILGVSVSLAALAIALIWVPLDTDTGLIEKVRRRLTVGDALAPTVAAAFLLLGGLIVTFFERPENARRLSAQNLAFLAILLTLLTGAFLVMRWMGPGLLALISEDGYRPLRDTAPWKYIGFLTGGTVMIAGLIAMVEGRLSLRGIAIGVVAALALIVLYDLPFDDLLLPPNGDV</sequence>
<evidence type="ECO:0008006" key="4">
    <source>
        <dbReference type="Google" id="ProtNLM"/>
    </source>
</evidence>
<organism evidence="2 3">
    <name type="scientific">Lutimaribacter marinistellae</name>
    <dbReference type="NCBI Taxonomy" id="1820329"/>
    <lineage>
        <taxon>Bacteria</taxon>
        <taxon>Pseudomonadati</taxon>
        <taxon>Pseudomonadota</taxon>
        <taxon>Alphaproteobacteria</taxon>
        <taxon>Rhodobacterales</taxon>
        <taxon>Roseobacteraceae</taxon>
        <taxon>Lutimaribacter</taxon>
    </lineage>
</organism>
<comment type="caution">
    <text evidence="2">The sequence shown here is derived from an EMBL/GenBank/DDBJ whole genome shotgun (WGS) entry which is preliminary data.</text>
</comment>
<reference evidence="3" key="1">
    <citation type="journal article" date="2019" name="Int. J. Syst. Evol. Microbiol.">
        <title>The Global Catalogue of Microorganisms (GCM) 10K type strain sequencing project: providing services to taxonomists for standard genome sequencing and annotation.</title>
        <authorList>
            <consortium name="The Broad Institute Genomics Platform"/>
            <consortium name="The Broad Institute Genome Sequencing Center for Infectious Disease"/>
            <person name="Wu L."/>
            <person name="Ma J."/>
        </authorList>
    </citation>
    <scope>NUCLEOTIDE SEQUENCE [LARGE SCALE GENOMIC DNA]</scope>
    <source>
        <strain evidence="3">KCTC 42911</strain>
    </source>
</reference>
<keyword evidence="1" id="KW-1133">Transmembrane helix</keyword>
<dbReference type="RefSeq" id="WP_386733364.1">
    <property type="nucleotide sequence ID" value="NZ_JBHRXI010000001.1"/>
</dbReference>
<feature type="transmembrane region" description="Helical" evidence="1">
    <location>
        <begin position="7"/>
        <end position="29"/>
    </location>
</feature>
<feature type="transmembrane region" description="Helical" evidence="1">
    <location>
        <begin position="81"/>
        <end position="103"/>
    </location>
</feature>
<evidence type="ECO:0000313" key="3">
    <source>
        <dbReference type="Proteomes" id="UP001595629"/>
    </source>
</evidence>
<evidence type="ECO:0000256" key="1">
    <source>
        <dbReference type="SAM" id="Phobius"/>
    </source>
</evidence>
<keyword evidence="1" id="KW-0812">Transmembrane</keyword>
<accession>A0ABV7T9E5</accession>
<name>A0ABV7T9E5_9RHOB</name>
<feature type="transmembrane region" description="Helical" evidence="1">
    <location>
        <begin position="148"/>
        <end position="167"/>
    </location>
</feature>
<dbReference type="Proteomes" id="UP001595629">
    <property type="component" value="Unassembled WGS sequence"/>
</dbReference>
<keyword evidence="3" id="KW-1185">Reference proteome</keyword>
<dbReference type="EMBL" id="JBHRXI010000001">
    <property type="protein sequence ID" value="MFC3612172.1"/>
    <property type="molecule type" value="Genomic_DNA"/>
</dbReference>
<feature type="transmembrane region" description="Helical" evidence="1">
    <location>
        <begin position="123"/>
        <end position="141"/>
    </location>
</feature>
<keyword evidence="1" id="KW-0472">Membrane</keyword>